<dbReference type="Pfam" id="PF00563">
    <property type="entry name" value="EAL"/>
    <property type="match status" value="1"/>
</dbReference>
<dbReference type="Gene3D" id="3.20.20.450">
    <property type="entry name" value="EAL domain"/>
    <property type="match status" value="1"/>
</dbReference>
<proteinExistence type="predicted"/>
<gene>
    <name evidence="2" type="ORF">B0I24_10141</name>
</gene>
<dbReference type="CDD" id="cd01948">
    <property type="entry name" value="EAL"/>
    <property type="match status" value="1"/>
</dbReference>
<organism evidence="2 3">
    <name type="scientific">Aliidiomarina maris</name>
    <dbReference type="NCBI Taxonomy" id="531312"/>
    <lineage>
        <taxon>Bacteria</taxon>
        <taxon>Pseudomonadati</taxon>
        <taxon>Pseudomonadota</taxon>
        <taxon>Gammaproteobacteria</taxon>
        <taxon>Alteromonadales</taxon>
        <taxon>Idiomarinaceae</taxon>
        <taxon>Aliidiomarina</taxon>
    </lineage>
</organism>
<name>A0A327X592_9GAMM</name>
<dbReference type="InterPro" id="IPR035919">
    <property type="entry name" value="EAL_sf"/>
</dbReference>
<dbReference type="Proteomes" id="UP000249203">
    <property type="component" value="Unassembled WGS sequence"/>
</dbReference>
<comment type="caution">
    <text evidence="2">The sequence shown here is derived from an EMBL/GenBank/DDBJ whole genome shotgun (WGS) entry which is preliminary data.</text>
</comment>
<dbReference type="InterPro" id="IPR001633">
    <property type="entry name" value="EAL_dom"/>
</dbReference>
<sequence length="271" mass="30618">MRVLASLEKQSEINREQRRKLGQLVMQYQEIFNNGGTPSFFCDQQGRIIQANRTMQPNEFLPQIERHNWHVLFSHKVLDKSIELLENWPKSLNPVALSVNLSGPELLDDLFYEKLLRRYSESELLRTRLKLELTETSVLASLDETKKRLTSLANVGATIIVDDFGTGHASLSQLIDLSASVLKVDRDFVERIETSERHRKIVKMTLELANSLNMEALAEGVETKAQLDLLIEMGFDQFQGFYFGKPAPVEYWSGKFEQAGASSALGQGGAG</sequence>
<evidence type="ECO:0000313" key="2">
    <source>
        <dbReference type="EMBL" id="RAK01418.1"/>
    </source>
</evidence>
<dbReference type="AlphaFoldDB" id="A0A327X592"/>
<dbReference type="PANTHER" id="PTHR33121">
    <property type="entry name" value="CYCLIC DI-GMP PHOSPHODIESTERASE PDEF"/>
    <property type="match status" value="1"/>
</dbReference>
<dbReference type="GO" id="GO:0071111">
    <property type="term" value="F:cyclic-guanylate-specific phosphodiesterase activity"/>
    <property type="evidence" value="ECO:0007669"/>
    <property type="project" value="InterPro"/>
</dbReference>
<protein>
    <submittedName>
        <fullName evidence="2">EAL domain-containing protein (Putative c-di-GMP-specific phosphodiesterase class I)</fullName>
    </submittedName>
</protein>
<dbReference type="InterPro" id="IPR050706">
    <property type="entry name" value="Cyclic-di-GMP_PDE-like"/>
</dbReference>
<feature type="domain" description="EAL" evidence="1">
    <location>
        <begin position="6"/>
        <end position="260"/>
    </location>
</feature>
<reference evidence="2 3" key="1">
    <citation type="submission" date="2018-06" db="EMBL/GenBank/DDBJ databases">
        <title>Genomic Encyclopedia of Type Strains, Phase III (KMG-III): the genomes of soil and plant-associated and newly described type strains.</title>
        <authorList>
            <person name="Whitman W."/>
        </authorList>
    </citation>
    <scope>NUCLEOTIDE SEQUENCE [LARGE SCALE GENOMIC DNA]</scope>
    <source>
        <strain evidence="2 3">CGMCC 1.15366</strain>
    </source>
</reference>
<dbReference type="SUPFAM" id="SSF141868">
    <property type="entry name" value="EAL domain-like"/>
    <property type="match status" value="1"/>
</dbReference>
<accession>A0A327X592</accession>
<dbReference type="EMBL" id="QLMD01000001">
    <property type="protein sequence ID" value="RAK01418.1"/>
    <property type="molecule type" value="Genomic_DNA"/>
</dbReference>
<evidence type="ECO:0000259" key="1">
    <source>
        <dbReference type="PROSITE" id="PS50883"/>
    </source>
</evidence>
<dbReference type="SMART" id="SM00052">
    <property type="entry name" value="EAL"/>
    <property type="match status" value="1"/>
</dbReference>
<evidence type="ECO:0000313" key="3">
    <source>
        <dbReference type="Proteomes" id="UP000249203"/>
    </source>
</evidence>
<dbReference type="PROSITE" id="PS50883">
    <property type="entry name" value="EAL"/>
    <property type="match status" value="1"/>
</dbReference>
<dbReference type="PANTHER" id="PTHR33121:SF70">
    <property type="entry name" value="SIGNALING PROTEIN YKOW"/>
    <property type="match status" value="1"/>
</dbReference>